<evidence type="ECO:0000256" key="6">
    <source>
        <dbReference type="ARBA" id="ARBA00050776"/>
    </source>
</evidence>
<dbReference type="AlphaFoldDB" id="D1Z1D3"/>
<dbReference type="Pfam" id="PF00266">
    <property type="entry name" value="Aminotran_5"/>
    <property type="match status" value="1"/>
</dbReference>
<dbReference type="InterPro" id="IPR015424">
    <property type="entry name" value="PyrdxlP-dep_Trfase"/>
</dbReference>
<dbReference type="PIRSF" id="PIRSF005572">
    <property type="entry name" value="NifS"/>
    <property type="match status" value="1"/>
</dbReference>
<dbReference type="GO" id="GO:0006534">
    <property type="term" value="P:cysteine metabolic process"/>
    <property type="evidence" value="ECO:0007669"/>
    <property type="project" value="InterPro"/>
</dbReference>
<dbReference type="GO" id="GO:0031071">
    <property type="term" value="F:cysteine desulfurase activity"/>
    <property type="evidence" value="ECO:0007669"/>
    <property type="project" value="UniProtKB-EC"/>
</dbReference>
<evidence type="ECO:0000256" key="5">
    <source>
        <dbReference type="ARBA" id="ARBA00022898"/>
    </source>
</evidence>
<evidence type="ECO:0000256" key="1">
    <source>
        <dbReference type="ARBA" id="ARBA00001933"/>
    </source>
</evidence>
<name>D1Z1D3_METPS</name>
<proteinExistence type="inferred from homology"/>
<dbReference type="Gene3D" id="3.40.640.10">
    <property type="entry name" value="Type I PLP-dependent aspartate aminotransferase-like (Major domain)"/>
    <property type="match status" value="1"/>
</dbReference>
<reference evidence="8 9" key="2">
    <citation type="journal article" date="2008" name="Int. J. Syst. Evol. Microbiol.">
        <title>Methanocella paludicola gen. nov., sp. nov., a methane-producing archaeon, the first isolate of the lineage 'Rice Cluster I', and proposal of the new archaeal order Methanocellales ord. nov.</title>
        <authorList>
            <person name="Sakai S."/>
            <person name="Imachi H."/>
            <person name="Hanada S."/>
            <person name="Ohashi A."/>
            <person name="Harada H."/>
            <person name="Kamagata Y."/>
        </authorList>
    </citation>
    <scope>NUCLEOTIDE SEQUENCE [LARGE SCALE GENOMIC DNA]</scope>
    <source>
        <strain evidence="9">DSM 17711 / JCM 13418 / NBRC 101707 / SANAE</strain>
    </source>
</reference>
<gene>
    <name evidence="8" type="primary">csd</name>
    <name evidence="8" type="ordered locus">MCP_2433</name>
</gene>
<dbReference type="InterPro" id="IPR015422">
    <property type="entry name" value="PyrdxlP-dep_Trfase_small"/>
</dbReference>
<organism evidence="8 9">
    <name type="scientific">Methanocella paludicola (strain DSM 17711 / JCM 13418 / NBRC 101707 / SANAE)</name>
    <dbReference type="NCBI Taxonomy" id="304371"/>
    <lineage>
        <taxon>Archaea</taxon>
        <taxon>Methanobacteriati</taxon>
        <taxon>Methanobacteriota</taxon>
        <taxon>Stenosarchaea group</taxon>
        <taxon>Methanomicrobia</taxon>
        <taxon>Methanocellales</taxon>
        <taxon>Methanocellaceae</taxon>
        <taxon>Methanocella</taxon>
    </lineage>
</organism>
<evidence type="ECO:0000256" key="4">
    <source>
        <dbReference type="ARBA" id="ARBA00022679"/>
    </source>
</evidence>
<dbReference type="InterPro" id="IPR010970">
    <property type="entry name" value="Cys_dSase_SufS"/>
</dbReference>
<dbReference type="PATRIC" id="fig|304371.9.peg.2481"/>
<dbReference type="InterPro" id="IPR016454">
    <property type="entry name" value="Cysteine_dSase"/>
</dbReference>
<reference evidence="8 9" key="1">
    <citation type="journal article" date="2007" name="Appl. Environ. Microbiol.">
        <title>Isolation of key methanogens for global methane emission from rice paddy fields: a novel isolate affiliated with the clone cluster rice cluster I.</title>
        <authorList>
            <person name="Sakai S."/>
            <person name="Imachi H."/>
            <person name="Sekiguchi Y."/>
            <person name="Ohashi A."/>
            <person name="Harada H."/>
            <person name="Kamagata Y."/>
        </authorList>
    </citation>
    <scope>NUCLEOTIDE SEQUENCE [LARGE SCALE GENOMIC DNA]</scope>
    <source>
        <strain evidence="9">DSM 17711 / JCM 13418 / NBRC 101707 / SANAE</strain>
    </source>
</reference>
<comment type="similarity">
    <text evidence="2">Belongs to the class-V pyridoxal-phosphate-dependent aminotransferase family. Csd subfamily.</text>
</comment>
<evidence type="ECO:0000313" key="9">
    <source>
        <dbReference type="Proteomes" id="UP000001882"/>
    </source>
</evidence>
<dbReference type="RefSeq" id="WP_012901179.1">
    <property type="nucleotide sequence ID" value="NC_013665.1"/>
</dbReference>
<dbReference type="EC" id="2.8.1.7" evidence="3"/>
<keyword evidence="9" id="KW-1185">Reference proteome</keyword>
<dbReference type="SUPFAM" id="SSF53383">
    <property type="entry name" value="PLP-dependent transferases"/>
    <property type="match status" value="1"/>
</dbReference>
<dbReference type="PANTHER" id="PTHR43586:SF8">
    <property type="entry name" value="CYSTEINE DESULFURASE 1, CHLOROPLASTIC"/>
    <property type="match status" value="1"/>
</dbReference>
<keyword evidence="4" id="KW-0808">Transferase</keyword>
<dbReference type="KEGG" id="mpd:MCP_2433"/>
<comment type="catalytic activity">
    <reaction evidence="6">
        <text>(sulfur carrier)-H + L-cysteine = (sulfur carrier)-SH + L-alanine</text>
        <dbReference type="Rhea" id="RHEA:43892"/>
        <dbReference type="Rhea" id="RHEA-COMP:14737"/>
        <dbReference type="Rhea" id="RHEA-COMP:14739"/>
        <dbReference type="ChEBI" id="CHEBI:29917"/>
        <dbReference type="ChEBI" id="CHEBI:35235"/>
        <dbReference type="ChEBI" id="CHEBI:57972"/>
        <dbReference type="ChEBI" id="CHEBI:64428"/>
        <dbReference type="EC" id="2.8.1.7"/>
    </reaction>
</comment>
<dbReference type="GeneID" id="8682213"/>
<dbReference type="OrthoDB" id="5817at2157"/>
<dbReference type="InterPro" id="IPR015421">
    <property type="entry name" value="PyrdxlP-dep_Trfase_major"/>
</dbReference>
<dbReference type="Gene3D" id="3.90.1150.10">
    <property type="entry name" value="Aspartate Aminotransferase, domain 1"/>
    <property type="match status" value="1"/>
</dbReference>
<evidence type="ECO:0000256" key="3">
    <source>
        <dbReference type="ARBA" id="ARBA00012239"/>
    </source>
</evidence>
<protein>
    <recommendedName>
        <fullName evidence="3">cysteine desulfurase</fullName>
        <ecNumber evidence="3">2.8.1.7</ecNumber>
    </recommendedName>
</protein>
<accession>D1Z1D3</accession>
<evidence type="ECO:0000256" key="2">
    <source>
        <dbReference type="ARBA" id="ARBA00010447"/>
    </source>
</evidence>
<keyword evidence="5" id="KW-0663">Pyridoxal phosphate</keyword>
<sequence>MYDVHKIREDFPVLKKVIYLDSAATSQKPVQIVRAMDEYFLEYCGPYGRGAHRLSRETTGKYEDAREAVASFLGVPPRNTIFTRNTTESINMVAYGMPWKKGDHVITSISEHHSNLLPWQRLGDRGVTMTAIDTDEKGVIAAGSIEAAITDKTKLIAVGHISNFFGAVQDVPAIVRIAKKHGVKLLLDAAQSLGEMKYDFKASDIDFICAPGHKGLLGPQGTGILCVKNPEELTPVFVGGGTVNTVTIKSFSFDDIPSRFEYGTPNIPGVIGLGRAVKYVEELGVGNIEAHLKELSQYCAKRLSEIPGIEIYGPEDRGSLVSFNVKNLNSHDVAMILDETKRVCVRSGALCAQTALARLCITGAVRASFGCYNTKEEVDTLASSVEMIAKTLT</sequence>
<dbReference type="CDD" id="cd06453">
    <property type="entry name" value="SufS_like"/>
    <property type="match status" value="1"/>
</dbReference>
<evidence type="ECO:0000313" key="8">
    <source>
        <dbReference type="EMBL" id="BAI62505.1"/>
    </source>
</evidence>
<dbReference type="GO" id="GO:0030170">
    <property type="term" value="F:pyridoxal phosphate binding"/>
    <property type="evidence" value="ECO:0007669"/>
    <property type="project" value="InterPro"/>
</dbReference>
<feature type="domain" description="Aminotransferase class V" evidence="7">
    <location>
        <begin position="18"/>
        <end position="381"/>
    </location>
</feature>
<dbReference type="EMBL" id="AP011532">
    <property type="protein sequence ID" value="BAI62505.1"/>
    <property type="molecule type" value="Genomic_DNA"/>
</dbReference>
<reference evidence="9" key="3">
    <citation type="journal article" date="2011" name="PLoS ONE">
        <title>Genome sequence of a mesophilic hydrogenotrophic methanogen Methanocella paludicola, the first cultivated representative of the order Methanocellales.</title>
        <authorList>
            <person name="Sakai S."/>
            <person name="Takaki Y."/>
            <person name="Shimamura S."/>
            <person name="Sekine M."/>
            <person name="Tajima T."/>
            <person name="Kosugi H."/>
            <person name="Ichikawa N."/>
            <person name="Tasumi E."/>
            <person name="Hiraki A.T."/>
            <person name="Shimizu A."/>
            <person name="Kato Y."/>
            <person name="Nishiko R."/>
            <person name="Mori K."/>
            <person name="Fujita N."/>
            <person name="Imachi H."/>
            <person name="Takai K."/>
        </authorList>
    </citation>
    <scope>NUCLEOTIDE SEQUENCE [LARGE SCALE GENOMIC DNA]</scope>
    <source>
        <strain evidence="9">DSM 17711 / JCM 13418 / NBRC 101707 / SANAE</strain>
    </source>
</reference>
<dbReference type="eggNOG" id="arCOG00065">
    <property type="taxonomic scope" value="Archaea"/>
</dbReference>
<dbReference type="STRING" id="304371.MCP_2433"/>
<comment type="cofactor">
    <cofactor evidence="1">
        <name>pyridoxal 5'-phosphate</name>
        <dbReference type="ChEBI" id="CHEBI:597326"/>
    </cofactor>
</comment>
<evidence type="ECO:0000259" key="7">
    <source>
        <dbReference type="Pfam" id="PF00266"/>
    </source>
</evidence>
<dbReference type="InterPro" id="IPR000192">
    <property type="entry name" value="Aminotrans_V_dom"/>
</dbReference>
<dbReference type="PANTHER" id="PTHR43586">
    <property type="entry name" value="CYSTEINE DESULFURASE"/>
    <property type="match status" value="1"/>
</dbReference>
<dbReference type="InParanoid" id="D1Z1D3"/>
<dbReference type="Proteomes" id="UP000001882">
    <property type="component" value="Chromosome"/>
</dbReference>